<evidence type="ECO:0000256" key="4">
    <source>
        <dbReference type="SAM" id="MobiDB-lite"/>
    </source>
</evidence>
<dbReference type="Gene3D" id="1.20.1270.210">
    <property type="match status" value="1"/>
</dbReference>
<dbReference type="Proteomes" id="UP000822181">
    <property type="component" value="Segment"/>
</dbReference>
<gene>
    <name evidence="5" type="primary">4</name>
    <name evidence="5" type="ORF">SEA_PORANDA_4</name>
</gene>
<feature type="compositionally biased region" description="Polar residues" evidence="4">
    <location>
        <begin position="11"/>
        <end position="27"/>
    </location>
</feature>
<feature type="region of interest" description="Disordered" evidence="4">
    <location>
        <begin position="8"/>
        <end position="27"/>
    </location>
</feature>
<dbReference type="RefSeq" id="YP_009996740.1">
    <property type="nucleotide sequence ID" value="NC_052938.1"/>
</dbReference>
<evidence type="ECO:0000256" key="1">
    <source>
        <dbReference type="ARBA" id="ARBA00022950"/>
    </source>
</evidence>
<dbReference type="InterPro" id="IPR006944">
    <property type="entry name" value="Phage/GTA_portal"/>
</dbReference>
<evidence type="ECO:0000256" key="2">
    <source>
        <dbReference type="ARBA" id="ARBA00023009"/>
    </source>
</evidence>
<keyword evidence="2" id="KW-1160">Virus entry into host cell</keyword>
<dbReference type="Pfam" id="PF04860">
    <property type="entry name" value="Phage_portal"/>
    <property type="match status" value="1"/>
</dbReference>
<keyword evidence="3" id="KW-0231">Viral genome packaging</keyword>
<evidence type="ECO:0000313" key="5">
    <source>
        <dbReference type="EMBL" id="QKY80417.1"/>
    </source>
</evidence>
<keyword evidence="2" id="KW-1171">Viral genome ejection through host cell envelope</keyword>
<dbReference type="EMBL" id="MT498065">
    <property type="protein sequence ID" value="QKY80417.1"/>
    <property type="molecule type" value="Genomic_DNA"/>
</dbReference>
<sequence>MGRIREWLAGSSRSASSDNPTTGVTAPSRSAALGTVTVADAFGISMVYRAIQIHAISAKQLSIETTRYGRVVEDHPLTRRPDPQSTRSSWIEQVVVSMASTGNGYAEIVRDAFGQPIALPVLNPLQVRIHTDAAGNVTKYSYRNRELQPRDVMHVTLLRVPGSAYGLGPVQAAQPDLRGAISTRDYAAAWLDDSGVPTGVLKSDQNITRDTAAMAKEHWNENAGQKNGVVVLGQGLDYRPIFLSPKDVQFIESQQFSVTQIARLFGTPASLMLAAVEGNSQSYSNVEQDWLAYVRFTLMGYLTEIEDALSELLPGARRARFNIEALLRADTTTRYTSYRTAIEAGFMTVAEVREIEGFAPLTDAAGDADAAERAQQIELRQIRQREITA</sequence>
<evidence type="ECO:0000256" key="3">
    <source>
        <dbReference type="ARBA" id="ARBA00023219"/>
    </source>
</evidence>
<proteinExistence type="predicted"/>
<keyword evidence="1" id="KW-1188">Viral release from host cell</keyword>
<name>A0AAE7F9V6_9CAUD</name>
<reference evidence="5 6" key="1">
    <citation type="submission" date="2020-05" db="EMBL/GenBank/DDBJ databases">
        <authorList>
            <person name="Bishop H."/>
            <person name="Blue P."/>
            <person name="Bollinger E."/>
            <person name="DeFlorio A."/>
            <person name="Edmonds H."/>
            <person name="Gonzalez M."/>
            <person name="Green W."/>
            <person name="Griffin S."/>
            <person name="Harris N."/>
            <person name="Hearell J."/>
            <person name="Holland T."/>
            <person name="Hollars J."/>
            <person name="Larmore C."/>
            <person name="Leininger H."/>
            <person name="McKinney R."/>
            <person name="Pollock E."/>
            <person name="Ray A."/>
            <person name="Smith A."/>
            <person name="Stanislaw P."/>
            <person name="Taylor M."/>
            <person name="Tiffany M."/>
            <person name="Walsh C."/>
            <person name="Watson S."/>
            <person name="Folse N."/>
            <person name="Gainey M.D."/>
            <person name="Wallen J.R."/>
            <person name="Garlena R.A."/>
            <person name="Russell D.A."/>
            <person name="Pope W.H."/>
            <person name="Jacobs-Sera D."/>
            <person name="Hatfull G.F."/>
        </authorList>
    </citation>
    <scope>NUCLEOTIDE SEQUENCE [LARGE SCALE GENOMIC DNA]</scope>
</reference>
<dbReference type="InterPro" id="IPR006427">
    <property type="entry name" value="Portal_HK97"/>
</dbReference>
<dbReference type="Gene3D" id="3.30.1120.70">
    <property type="match status" value="1"/>
</dbReference>
<keyword evidence="1" id="KW-0118">Viral capsid assembly</keyword>
<dbReference type="KEGG" id="vg:62648662"/>
<keyword evidence="2" id="KW-1162">Viral penetration into host cytoplasm</keyword>
<organism evidence="5 6">
    <name type="scientific">Microbacterium phage PoRanda</name>
    <dbReference type="NCBI Taxonomy" id="2743924"/>
    <lineage>
        <taxon>Viruses</taxon>
        <taxon>Duplodnaviria</taxon>
        <taxon>Heunggongvirae</taxon>
        <taxon>Uroviricota</taxon>
        <taxon>Caudoviricetes</taxon>
        <taxon>Orlajensenviridae</taxon>
        <taxon>Pelczarvirinae</taxon>
        <taxon>Paopuvirus</taxon>
        <taxon>Paopuvirus poranda</taxon>
    </lineage>
</organism>
<dbReference type="NCBIfam" id="TIGR01537">
    <property type="entry name" value="portal_HK97"/>
    <property type="match status" value="1"/>
</dbReference>
<protein>
    <submittedName>
        <fullName evidence="5">Portal protein</fullName>
    </submittedName>
</protein>
<dbReference type="GeneID" id="62648662"/>
<dbReference type="Gene3D" id="3.40.140.120">
    <property type="match status" value="1"/>
</dbReference>
<keyword evidence="6" id="KW-1185">Reference proteome</keyword>
<accession>A0AAE7F9V6</accession>
<evidence type="ECO:0000313" key="6">
    <source>
        <dbReference type="Proteomes" id="UP000822181"/>
    </source>
</evidence>